<proteinExistence type="predicted"/>
<dbReference type="Proteomes" id="UP001558613">
    <property type="component" value="Unassembled WGS sequence"/>
</dbReference>
<evidence type="ECO:0000313" key="2">
    <source>
        <dbReference type="EMBL" id="KAL1270817.1"/>
    </source>
</evidence>
<dbReference type="InterPro" id="IPR012337">
    <property type="entry name" value="RNaseH-like_sf"/>
</dbReference>
<dbReference type="InterPro" id="IPR001584">
    <property type="entry name" value="Integrase_cat-core"/>
</dbReference>
<comment type="caution">
    <text evidence="2">The sequence shown here is derived from an EMBL/GenBank/DDBJ whole genome shotgun (WGS) entry which is preliminary data.</text>
</comment>
<name>A0ABR3N1R9_9TELE</name>
<dbReference type="PANTHER" id="PTHR46791:SF9">
    <property type="entry name" value="INTEGRASE CATALYTIC DOMAIN-CONTAINING PROTEIN"/>
    <property type="match status" value="1"/>
</dbReference>
<dbReference type="EMBL" id="JAYMGO010000007">
    <property type="protein sequence ID" value="KAL1270817.1"/>
    <property type="molecule type" value="Genomic_DNA"/>
</dbReference>
<evidence type="ECO:0000313" key="3">
    <source>
        <dbReference type="Proteomes" id="UP001558613"/>
    </source>
</evidence>
<reference evidence="2 3" key="1">
    <citation type="submission" date="2023-09" db="EMBL/GenBank/DDBJ databases">
        <authorList>
            <person name="Wang M."/>
        </authorList>
    </citation>
    <scope>NUCLEOTIDE SEQUENCE [LARGE SCALE GENOMIC DNA]</scope>
    <source>
        <strain evidence="2">GT-2023</strain>
        <tissue evidence="2">Liver</tissue>
    </source>
</reference>
<dbReference type="Pfam" id="PF24764">
    <property type="entry name" value="rva_4"/>
    <property type="match status" value="1"/>
</dbReference>
<dbReference type="InterPro" id="IPR036397">
    <property type="entry name" value="RNaseH_sf"/>
</dbReference>
<dbReference type="InterPro" id="IPR058913">
    <property type="entry name" value="Integrase_dom_put"/>
</dbReference>
<sequence>MLVRINPAAAARRWSSTVARRVYHVPYPNSLWHIDGNMHLIRWGFVIHGAIDGHSRLITYLNCNTDNCSSTVLSQFIQATCLYGIPSRVRSDHGGENLQVALFMNLVLGLQRRSHTGETVHNQRIERLWRDVFLHVLQPFYTFYTLENSELLEPNNDIHKVSLRIVFLPQIQAKLQHFKEAWNHHALRTENNKTPTQILDRRNAFKD</sequence>
<dbReference type="SUPFAM" id="SSF53098">
    <property type="entry name" value="Ribonuclease H-like"/>
    <property type="match status" value="1"/>
</dbReference>
<keyword evidence="3" id="KW-1185">Reference proteome</keyword>
<feature type="domain" description="Integrase catalytic" evidence="1">
    <location>
        <begin position="22"/>
        <end position="203"/>
    </location>
</feature>
<gene>
    <name evidence="2" type="ORF">QQF64_029833</name>
</gene>
<accession>A0ABR3N1R9</accession>
<dbReference type="Gene3D" id="3.30.420.10">
    <property type="entry name" value="Ribonuclease H-like superfamily/Ribonuclease H"/>
    <property type="match status" value="1"/>
</dbReference>
<organism evidence="2 3">
    <name type="scientific">Cirrhinus molitorella</name>
    <name type="common">mud carp</name>
    <dbReference type="NCBI Taxonomy" id="172907"/>
    <lineage>
        <taxon>Eukaryota</taxon>
        <taxon>Metazoa</taxon>
        <taxon>Chordata</taxon>
        <taxon>Craniata</taxon>
        <taxon>Vertebrata</taxon>
        <taxon>Euteleostomi</taxon>
        <taxon>Actinopterygii</taxon>
        <taxon>Neopterygii</taxon>
        <taxon>Teleostei</taxon>
        <taxon>Ostariophysi</taxon>
        <taxon>Cypriniformes</taxon>
        <taxon>Cyprinidae</taxon>
        <taxon>Labeoninae</taxon>
        <taxon>Labeonini</taxon>
        <taxon>Cirrhinus</taxon>
    </lineage>
</organism>
<dbReference type="PANTHER" id="PTHR46791">
    <property type="entry name" value="EXPRESSED PROTEIN"/>
    <property type="match status" value="1"/>
</dbReference>
<dbReference type="PROSITE" id="PS50994">
    <property type="entry name" value="INTEGRASE"/>
    <property type="match status" value="1"/>
</dbReference>
<evidence type="ECO:0000259" key="1">
    <source>
        <dbReference type="PROSITE" id="PS50994"/>
    </source>
</evidence>
<protein>
    <recommendedName>
        <fullName evidence="1">Integrase catalytic domain-containing protein</fullName>
    </recommendedName>
</protein>